<keyword evidence="9" id="KW-1185">Reference proteome</keyword>
<name>A0A1I1KT48_9GAMM</name>
<dbReference type="InterPro" id="IPR029058">
    <property type="entry name" value="AB_hydrolase_fold"/>
</dbReference>
<dbReference type="InterPro" id="IPR011042">
    <property type="entry name" value="6-blade_b-propeller_TolB-like"/>
</dbReference>
<dbReference type="SUPFAM" id="SSF82171">
    <property type="entry name" value="DPP6 N-terminal domain-like"/>
    <property type="match status" value="1"/>
</dbReference>
<feature type="domain" description="Peptidase S9 prolyl oligopeptidase catalytic" evidence="7">
    <location>
        <begin position="474"/>
        <end position="682"/>
    </location>
</feature>
<dbReference type="InterPro" id="IPR001375">
    <property type="entry name" value="Peptidase_S9_cat"/>
</dbReference>
<evidence type="ECO:0000313" key="8">
    <source>
        <dbReference type="EMBL" id="SFC63979.1"/>
    </source>
</evidence>
<dbReference type="PANTHER" id="PTHR42776">
    <property type="entry name" value="SERINE PEPTIDASE S9 FAMILY MEMBER"/>
    <property type="match status" value="1"/>
</dbReference>
<gene>
    <name evidence="8" type="ORF">SAMN02745724_02155</name>
</gene>
<comment type="similarity">
    <text evidence="1">Belongs to the peptidase S9C family.</text>
</comment>
<dbReference type="PANTHER" id="PTHR42776:SF13">
    <property type="entry name" value="DIPEPTIDYL-PEPTIDASE 5"/>
    <property type="match status" value="1"/>
</dbReference>
<evidence type="ECO:0000256" key="5">
    <source>
        <dbReference type="ARBA" id="ARBA00022825"/>
    </source>
</evidence>
<evidence type="ECO:0000256" key="2">
    <source>
        <dbReference type="ARBA" id="ARBA00022670"/>
    </source>
</evidence>
<dbReference type="Pfam" id="PF07676">
    <property type="entry name" value="PD40"/>
    <property type="match status" value="2"/>
</dbReference>
<keyword evidence="8" id="KW-0031">Aminopeptidase</keyword>
<dbReference type="Gene3D" id="3.40.50.1820">
    <property type="entry name" value="alpha/beta hydrolase"/>
    <property type="match status" value="1"/>
</dbReference>
<protein>
    <submittedName>
        <fullName evidence="8">Dipeptidyl aminopeptidase/acylaminoacyl peptidase</fullName>
    </submittedName>
</protein>
<accession>A0A1I1KT48</accession>
<evidence type="ECO:0000256" key="3">
    <source>
        <dbReference type="ARBA" id="ARBA00022729"/>
    </source>
</evidence>
<feature type="chain" id="PRO_5011612040" evidence="6">
    <location>
        <begin position="21"/>
        <end position="683"/>
    </location>
</feature>
<evidence type="ECO:0000313" key="9">
    <source>
        <dbReference type="Proteomes" id="UP000198862"/>
    </source>
</evidence>
<keyword evidence="5" id="KW-0720">Serine protease</keyword>
<reference evidence="8 9" key="1">
    <citation type="submission" date="2016-10" db="EMBL/GenBank/DDBJ databases">
        <authorList>
            <person name="de Groot N.N."/>
        </authorList>
    </citation>
    <scope>NUCLEOTIDE SEQUENCE [LARGE SCALE GENOMIC DNA]</scope>
    <source>
        <strain evidence="8 9">DSM 6059</strain>
    </source>
</reference>
<dbReference type="InterPro" id="IPR011659">
    <property type="entry name" value="WD40"/>
</dbReference>
<dbReference type="FunFam" id="3.40.50.1820:FF:000028">
    <property type="entry name" value="S9 family peptidase"/>
    <property type="match status" value="1"/>
</dbReference>
<dbReference type="SUPFAM" id="SSF53474">
    <property type="entry name" value="alpha/beta-Hydrolases"/>
    <property type="match status" value="1"/>
</dbReference>
<dbReference type="Pfam" id="PF00326">
    <property type="entry name" value="Peptidase_S9"/>
    <property type="match status" value="1"/>
</dbReference>
<keyword evidence="3 6" id="KW-0732">Signal</keyword>
<dbReference type="RefSeq" id="WP_091983528.1">
    <property type="nucleotide sequence ID" value="NZ_FOLO01000014.1"/>
</dbReference>
<evidence type="ECO:0000256" key="4">
    <source>
        <dbReference type="ARBA" id="ARBA00022801"/>
    </source>
</evidence>
<evidence type="ECO:0000259" key="7">
    <source>
        <dbReference type="Pfam" id="PF00326"/>
    </source>
</evidence>
<keyword evidence="2" id="KW-0645">Protease</keyword>
<proteinExistence type="inferred from homology"/>
<dbReference type="EMBL" id="FOLO01000014">
    <property type="protein sequence ID" value="SFC63979.1"/>
    <property type="molecule type" value="Genomic_DNA"/>
</dbReference>
<dbReference type="STRING" id="1123010.SAMN02745724_02155"/>
<dbReference type="AlphaFoldDB" id="A0A1I1KT48"/>
<keyword evidence="4" id="KW-0378">Hydrolase</keyword>
<sequence length="683" mass="76893">MKKILALSLLATGAISIAQAEDTAQVPFTVEKLNSLNSLHSISVSPDGSKLVYALSTESGSDLYLKNLQTKVDDKRLTSHPSTESDVIWTKDSSSILFLANRAQSTQVWQLKLNGGEALALTDLALGINGYKLSPDNKKLALALEVFPTCQTIQCSVDKKESLNKIKHTAQVYKQLPVRHWDTWKTEFRSHVFVSDISDKPAIQAKDLTPDWNTDIPAKPFAGMEEVTFTPDSLNVVFSAKAPNKDQAWTTNYDLFQVSIEGGEVTNLTADNTAWDSQPTFSDDGRFMVYLAMKKAGFEADKFSLMLKDLKTAELKEIAPLWDRSVSSFTFSANNRAVYVVAQDMGQKSIYEISTNFGDVRKIYSDGSAGDLHLAGNKIIFTRHALNSPKNIYSINRDGSDFNQLTDINKEKLANVQFGEFEQFNFPGWNDETVHGYLVKPWNYDANKVKEGKKYPIAFLVHGGPQGSFGNLFSTRWNAQLWAAQGYGVVMIDFHGSTGYGQDFTDSISRDWGGKPLEDLQKGFDFIAKQQTWLDVNNACALGASYGGYMMNWIAGNWTEGFNCLINHAGLFDMDSFYQSTEELWFPEHDMGGPFWTDEKDYKSFNPASFTKNWKTPMLVIHGLKDFRVPYAQGLGAYTTLQRMGIESKLVIYPDENHWILNKDNRVHWYGEVFDWMKKHTQN</sequence>
<evidence type="ECO:0000256" key="6">
    <source>
        <dbReference type="SAM" id="SignalP"/>
    </source>
</evidence>
<dbReference type="Gene3D" id="2.120.10.30">
    <property type="entry name" value="TolB, C-terminal domain"/>
    <property type="match status" value="2"/>
</dbReference>
<dbReference type="GO" id="GO:0004177">
    <property type="term" value="F:aminopeptidase activity"/>
    <property type="evidence" value="ECO:0007669"/>
    <property type="project" value="UniProtKB-KW"/>
</dbReference>
<dbReference type="GO" id="GO:0004252">
    <property type="term" value="F:serine-type endopeptidase activity"/>
    <property type="evidence" value="ECO:0007669"/>
    <property type="project" value="TreeGrafter"/>
</dbReference>
<dbReference type="GO" id="GO:0006508">
    <property type="term" value="P:proteolysis"/>
    <property type="evidence" value="ECO:0007669"/>
    <property type="project" value="UniProtKB-KW"/>
</dbReference>
<evidence type="ECO:0000256" key="1">
    <source>
        <dbReference type="ARBA" id="ARBA00010040"/>
    </source>
</evidence>
<organism evidence="8 9">
    <name type="scientific">Pseudoalteromonas denitrificans DSM 6059</name>
    <dbReference type="NCBI Taxonomy" id="1123010"/>
    <lineage>
        <taxon>Bacteria</taxon>
        <taxon>Pseudomonadati</taxon>
        <taxon>Pseudomonadota</taxon>
        <taxon>Gammaproteobacteria</taxon>
        <taxon>Alteromonadales</taxon>
        <taxon>Pseudoalteromonadaceae</taxon>
        <taxon>Pseudoalteromonas</taxon>
    </lineage>
</organism>
<feature type="signal peptide" evidence="6">
    <location>
        <begin position="1"/>
        <end position="20"/>
    </location>
</feature>
<dbReference type="Proteomes" id="UP000198862">
    <property type="component" value="Unassembled WGS sequence"/>
</dbReference>
<dbReference type="OrthoDB" id="9812921at2"/>